<feature type="compositionally biased region" description="Basic residues" evidence="1">
    <location>
        <begin position="115"/>
        <end position="125"/>
    </location>
</feature>
<name>A0AAI9X2F6_PENTH</name>
<reference evidence="2" key="2">
    <citation type="journal article" date="2016" name="Fungal Biol.">
        <title>Ochratoxin A production by Penicillium thymicola.</title>
        <authorList>
            <person name="Nguyen H.D.T."/>
            <person name="McMullin D.R."/>
            <person name="Ponomareva E."/>
            <person name="Riley R."/>
            <person name="Pomraning K.R."/>
            <person name="Baker S.E."/>
            <person name="Seifert K.A."/>
        </authorList>
    </citation>
    <scope>NUCLEOTIDE SEQUENCE</scope>
    <source>
        <strain evidence="2">DAOM 180753</strain>
    </source>
</reference>
<evidence type="ECO:0000313" key="3">
    <source>
        <dbReference type="Proteomes" id="UP001227192"/>
    </source>
</evidence>
<accession>A0AAI9X2F6</accession>
<gene>
    <name evidence="2" type="ORF">VN97_g12250</name>
</gene>
<evidence type="ECO:0000313" key="2">
    <source>
        <dbReference type="EMBL" id="KAJ9481242.1"/>
    </source>
</evidence>
<dbReference type="AlphaFoldDB" id="A0AAI9X2F6"/>
<sequence>MNKEKAHVVQQFSGYVASLSEAIHESCKEPLTHIADFGSRQNYLGRTLASAPYHKNIIAIGRKHQYISGANPMNIRARLAKDEKKKVMHNAKLKKLKKLKKRESNATTVPITQSLRRRKTPVSQK</sequence>
<comment type="caution">
    <text evidence="2">The sequence shown here is derived from an EMBL/GenBank/DDBJ whole genome shotgun (WGS) entry which is preliminary data.</text>
</comment>
<organism evidence="2 3">
    <name type="scientific">Penicillium thymicola</name>
    <dbReference type="NCBI Taxonomy" id="293382"/>
    <lineage>
        <taxon>Eukaryota</taxon>
        <taxon>Fungi</taxon>
        <taxon>Dikarya</taxon>
        <taxon>Ascomycota</taxon>
        <taxon>Pezizomycotina</taxon>
        <taxon>Eurotiomycetes</taxon>
        <taxon>Eurotiomycetidae</taxon>
        <taxon>Eurotiales</taxon>
        <taxon>Aspergillaceae</taxon>
        <taxon>Penicillium</taxon>
    </lineage>
</organism>
<reference evidence="2" key="1">
    <citation type="submission" date="2015-06" db="EMBL/GenBank/DDBJ databases">
        <authorList>
            <person name="Nguyen H."/>
        </authorList>
    </citation>
    <scope>NUCLEOTIDE SEQUENCE</scope>
    <source>
        <strain evidence="2">DAOM 180753</strain>
    </source>
</reference>
<proteinExistence type="predicted"/>
<dbReference type="EMBL" id="LACB01000850">
    <property type="protein sequence ID" value="KAJ9481242.1"/>
    <property type="molecule type" value="Genomic_DNA"/>
</dbReference>
<protein>
    <submittedName>
        <fullName evidence="2">Uncharacterized protein</fullName>
    </submittedName>
</protein>
<feature type="region of interest" description="Disordered" evidence="1">
    <location>
        <begin position="92"/>
        <end position="125"/>
    </location>
</feature>
<feature type="compositionally biased region" description="Polar residues" evidence="1">
    <location>
        <begin position="105"/>
        <end position="114"/>
    </location>
</feature>
<keyword evidence="3" id="KW-1185">Reference proteome</keyword>
<feature type="compositionally biased region" description="Basic residues" evidence="1">
    <location>
        <begin position="92"/>
        <end position="101"/>
    </location>
</feature>
<evidence type="ECO:0000256" key="1">
    <source>
        <dbReference type="SAM" id="MobiDB-lite"/>
    </source>
</evidence>
<dbReference type="Proteomes" id="UP001227192">
    <property type="component" value="Unassembled WGS sequence"/>
</dbReference>